<reference evidence="2" key="2">
    <citation type="submission" date="2019-01" db="UniProtKB">
        <authorList>
            <consortium name="EnsemblPlants"/>
        </authorList>
    </citation>
    <scope>IDENTIFICATION</scope>
    <source>
        <strain evidence="2">cv. Heinz 1706</strain>
    </source>
</reference>
<dbReference type="Proteomes" id="UP000004994">
    <property type="component" value="Chromosome 10"/>
</dbReference>
<evidence type="ECO:0000313" key="2">
    <source>
        <dbReference type="EnsemblPlants" id="Solyc10g049996.1.1"/>
    </source>
</evidence>
<reference evidence="2" key="1">
    <citation type="journal article" date="2012" name="Nature">
        <title>The tomato genome sequence provides insights into fleshy fruit evolution.</title>
        <authorList>
            <consortium name="Tomato Genome Consortium"/>
        </authorList>
    </citation>
    <scope>NUCLEOTIDE SEQUENCE [LARGE SCALE GENOMIC DNA]</scope>
    <source>
        <strain evidence="2">cv. Heinz 1706</strain>
    </source>
</reference>
<sequence>MSRKLPYCVALLEVRIPKALNLFMKELFNVQAEKLHKKKISMDVESSYDIFTYAFKYEKKTHLMDIQVNGATIAQKDERIDIISVFLKIILNILMLSVVSKIVVEI</sequence>
<keyword evidence="1" id="KW-1133">Transmembrane helix</keyword>
<evidence type="ECO:0000256" key="1">
    <source>
        <dbReference type="SAM" id="Phobius"/>
    </source>
</evidence>
<dbReference type="Gramene" id="Solyc10g049996.1.1">
    <property type="protein sequence ID" value="Solyc10g049996.1.1"/>
    <property type="gene ID" value="Solyc10g049996.1"/>
</dbReference>
<dbReference type="InParanoid" id="A0A3Q7IFQ9"/>
<proteinExistence type="predicted"/>
<name>A0A3Q7IFQ9_SOLLC</name>
<dbReference type="EnsemblPlants" id="Solyc10g049996.1.1">
    <property type="protein sequence ID" value="Solyc10g049996.1.1"/>
    <property type="gene ID" value="Solyc10g049996.1"/>
</dbReference>
<keyword evidence="1" id="KW-0812">Transmembrane</keyword>
<keyword evidence="1" id="KW-0472">Membrane</keyword>
<organism evidence="2">
    <name type="scientific">Solanum lycopersicum</name>
    <name type="common">Tomato</name>
    <name type="synonym">Lycopersicon esculentum</name>
    <dbReference type="NCBI Taxonomy" id="4081"/>
    <lineage>
        <taxon>Eukaryota</taxon>
        <taxon>Viridiplantae</taxon>
        <taxon>Streptophyta</taxon>
        <taxon>Embryophyta</taxon>
        <taxon>Tracheophyta</taxon>
        <taxon>Spermatophyta</taxon>
        <taxon>Magnoliopsida</taxon>
        <taxon>eudicotyledons</taxon>
        <taxon>Gunneridae</taxon>
        <taxon>Pentapetalae</taxon>
        <taxon>asterids</taxon>
        <taxon>lamiids</taxon>
        <taxon>Solanales</taxon>
        <taxon>Solanaceae</taxon>
        <taxon>Solanoideae</taxon>
        <taxon>Solaneae</taxon>
        <taxon>Solanum</taxon>
        <taxon>Solanum subgen. Lycopersicon</taxon>
    </lineage>
</organism>
<evidence type="ECO:0000313" key="3">
    <source>
        <dbReference type="Proteomes" id="UP000004994"/>
    </source>
</evidence>
<accession>A0A3Q7IFQ9</accession>
<protein>
    <submittedName>
        <fullName evidence="2">Uncharacterized protein</fullName>
    </submittedName>
</protein>
<feature type="transmembrane region" description="Helical" evidence="1">
    <location>
        <begin position="85"/>
        <end position="104"/>
    </location>
</feature>
<keyword evidence="3" id="KW-1185">Reference proteome</keyword>
<dbReference type="AlphaFoldDB" id="A0A3Q7IFQ9"/>